<reference evidence="2 3" key="1">
    <citation type="submission" date="2023-07" db="EMBL/GenBank/DDBJ databases">
        <title>Sorghum-associated microbial communities from plants grown in Nebraska, USA.</title>
        <authorList>
            <person name="Schachtman D."/>
        </authorList>
    </citation>
    <scope>NUCLEOTIDE SEQUENCE [LARGE SCALE GENOMIC DNA]</scope>
    <source>
        <strain evidence="2 3">BE124</strain>
    </source>
</reference>
<evidence type="ECO:0000256" key="1">
    <source>
        <dbReference type="SAM" id="Phobius"/>
    </source>
</evidence>
<feature type="transmembrane region" description="Helical" evidence="1">
    <location>
        <begin position="21"/>
        <end position="40"/>
    </location>
</feature>
<proteinExistence type="predicted"/>
<keyword evidence="1" id="KW-0812">Transmembrane</keyword>
<dbReference type="Proteomes" id="UP001261871">
    <property type="component" value="Unassembled WGS sequence"/>
</dbReference>
<sequence length="41" mass="4698">MKDNYSKLVKKVILTSIKSHLALIAMLFTYVLFLQLLTIVS</sequence>
<organism evidence="2 3">
    <name type="scientific">Flavobacterium granuli</name>
    <dbReference type="NCBI Taxonomy" id="280093"/>
    <lineage>
        <taxon>Bacteria</taxon>
        <taxon>Pseudomonadati</taxon>
        <taxon>Bacteroidota</taxon>
        <taxon>Flavobacteriia</taxon>
        <taxon>Flavobacteriales</taxon>
        <taxon>Flavobacteriaceae</taxon>
        <taxon>Flavobacterium</taxon>
    </lineage>
</organism>
<keyword evidence="1" id="KW-0472">Membrane</keyword>
<evidence type="ECO:0000313" key="2">
    <source>
        <dbReference type="EMBL" id="MDR6844979.1"/>
    </source>
</evidence>
<evidence type="ECO:0000313" key="3">
    <source>
        <dbReference type="Proteomes" id="UP001261871"/>
    </source>
</evidence>
<dbReference type="EMBL" id="JAVDTX010000003">
    <property type="protein sequence ID" value="MDR6844979.1"/>
    <property type="molecule type" value="Genomic_DNA"/>
</dbReference>
<keyword evidence="3" id="KW-1185">Reference proteome</keyword>
<name>A0ABU1S1V7_9FLAO</name>
<gene>
    <name evidence="2" type="ORF">J2W95_001678</name>
</gene>
<keyword evidence="1" id="KW-1133">Transmembrane helix</keyword>
<accession>A0ABU1S1V7</accession>
<comment type="caution">
    <text evidence="2">The sequence shown here is derived from an EMBL/GenBank/DDBJ whole genome shotgun (WGS) entry which is preliminary data.</text>
</comment>
<protein>
    <submittedName>
        <fullName evidence="2">Uncharacterized protein</fullName>
    </submittedName>
</protein>